<organism evidence="4 5">
    <name type="scientific">Aequorivita viscosa</name>
    <dbReference type="NCBI Taxonomy" id="797419"/>
    <lineage>
        <taxon>Bacteria</taxon>
        <taxon>Pseudomonadati</taxon>
        <taxon>Bacteroidota</taxon>
        <taxon>Flavobacteriia</taxon>
        <taxon>Flavobacteriales</taxon>
        <taxon>Flavobacteriaceae</taxon>
        <taxon>Aequorivita</taxon>
    </lineage>
</organism>
<accession>A0A1M6ARK8</accession>
<dbReference type="Gene3D" id="3.60.10.10">
    <property type="entry name" value="Endonuclease/exonuclease/phosphatase"/>
    <property type="match status" value="1"/>
</dbReference>
<dbReference type="InterPro" id="IPR005135">
    <property type="entry name" value="Endo/exonuclease/phosphatase"/>
</dbReference>
<evidence type="ECO:0000256" key="1">
    <source>
        <dbReference type="ARBA" id="ARBA00022729"/>
    </source>
</evidence>
<protein>
    <submittedName>
        <fullName evidence="4">Por secretion system C-terminal sorting domain-containing protein</fullName>
    </submittedName>
</protein>
<dbReference type="Pfam" id="PF18962">
    <property type="entry name" value="Por_Secre_tail"/>
    <property type="match status" value="1"/>
</dbReference>
<gene>
    <name evidence="4" type="ORF">SAMN04487908_1026</name>
</gene>
<evidence type="ECO:0000259" key="2">
    <source>
        <dbReference type="Pfam" id="PF03372"/>
    </source>
</evidence>
<dbReference type="SUPFAM" id="SSF56219">
    <property type="entry name" value="DNase I-like"/>
    <property type="match status" value="1"/>
</dbReference>
<proteinExistence type="predicted"/>
<keyword evidence="1" id="KW-0732">Signal</keyword>
<feature type="domain" description="Endonuclease/exonuclease/phosphatase" evidence="2">
    <location>
        <begin position="29"/>
        <end position="274"/>
    </location>
</feature>
<dbReference type="RefSeq" id="WP_073214077.1">
    <property type="nucleotide sequence ID" value="NZ_FNNS01000004.1"/>
</dbReference>
<keyword evidence="5" id="KW-1185">Reference proteome</keyword>
<evidence type="ECO:0000259" key="3">
    <source>
        <dbReference type="Pfam" id="PF18962"/>
    </source>
</evidence>
<dbReference type="STRING" id="797419.SAMN05216556_1046"/>
<name>A0A1M6ARK8_9FLAO</name>
<sequence length="416" mass="47287">MKIFKRSIQLLFILFTFGLNAQETIKTMFYNVLDFPAAYPNNRAEILRDILDEYEPDIFMVCELQNEYGANLILDISLNSDGENYRMAPFEPTQSGDPDHLQMIYYRKGMFTLVTSDVIPTPVRDINYYQLKLSTEDQDSDPVLFDIFVTHLKSSQGTANKQLRLEMVQQLTNRLETVDPNSHVIFAGDFNFYTHSEPAYQELLDPTNNIVFVDPIDRPGSWNNKPEFQDIHTQSTRTSSGPFGAGAGGGLDDRFDFILVSENMMTDPKLRYIPETYKAYGNNGNCFDNSINSPDCSGDFSAELRENLYNMSDHLPVVMDIETNKNIVLSSQDFATEVPISLEATLVNEKLNIRLGSNVFGNVSFEVYNTIGQKLLEYRSENNQYISVDISLLANGIYYLKSNIPNAPTFKFVKSS</sequence>
<evidence type="ECO:0000313" key="5">
    <source>
        <dbReference type="Proteomes" id="UP000184172"/>
    </source>
</evidence>
<feature type="domain" description="Secretion system C-terminal sorting" evidence="3">
    <location>
        <begin position="348"/>
        <end position="406"/>
    </location>
</feature>
<dbReference type="Proteomes" id="UP000184172">
    <property type="component" value="Unassembled WGS sequence"/>
</dbReference>
<dbReference type="EMBL" id="FQYV01000002">
    <property type="protein sequence ID" value="SHI39100.1"/>
    <property type="molecule type" value="Genomic_DNA"/>
</dbReference>
<dbReference type="Pfam" id="PF03372">
    <property type="entry name" value="Exo_endo_phos"/>
    <property type="match status" value="1"/>
</dbReference>
<dbReference type="GO" id="GO:0003824">
    <property type="term" value="F:catalytic activity"/>
    <property type="evidence" value="ECO:0007669"/>
    <property type="project" value="InterPro"/>
</dbReference>
<dbReference type="AlphaFoldDB" id="A0A1M6ARK8"/>
<reference evidence="5" key="1">
    <citation type="submission" date="2016-11" db="EMBL/GenBank/DDBJ databases">
        <authorList>
            <person name="Varghese N."/>
            <person name="Submissions S."/>
        </authorList>
    </citation>
    <scope>NUCLEOTIDE SEQUENCE [LARGE SCALE GENOMIC DNA]</scope>
    <source>
        <strain evidence="5">DSM 26349</strain>
    </source>
</reference>
<dbReference type="OrthoDB" id="1122807at2"/>
<evidence type="ECO:0000313" key="4">
    <source>
        <dbReference type="EMBL" id="SHI39100.1"/>
    </source>
</evidence>
<dbReference type="InterPro" id="IPR026444">
    <property type="entry name" value="Secre_tail"/>
</dbReference>
<dbReference type="InterPro" id="IPR036691">
    <property type="entry name" value="Endo/exonu/phosph_ase_sf"/>
</dbReference>